<dbReference type="RefSeq" id="WP_318644619.1">
    <property type="nucleotide sequence ID" value="NZ_CP137892.1"/>
</dbReference>
<name>A0ABZ0PY20_9PSED</name>
<evidence type="ECO:0000313" key="3">
    <source>
        <dbReference type="EMBL" id="WPC05420.1"/>
    </source>
</evidence>
<gene>
    <name evidence="3" type="ORF">SBP02_01315</name>
</gene>
<dbReference type="Proteomes" id="UP001305928">
    <property type="component" value="Chromosome"/>
</dbReference>
<feature type="region of interest" description="Disordered" evidence="1">
    <location>
        <begin position="1"/>
        <end position="31"/>
    </location>
</feature>
<dbReference type="CDD" id="cd20708">
    <property type="entry name" value="MIX_IV"/>
    <property type="match status" value="1"/>
</dbReference>
<dbReference type="Pfam" id="PF20249">
    <property type="entry name" value="VasX_N"/>
    <property type="match status" value="1"/>
</dbReference>
<dbReference type="InterPro" id="IPR046864">
    <property type="entry name" value="VasX_N"/>
</dbReference>
<proteinExistence type="predicted"/>
<accession>A0ABZ0PY20</accession>
<feature type="domain" description="Toxin VasX N-terminal region" evidence="2">
    <location>
        <begin position="35"/>
        <end position="168"/>
    </location>
</feature>
<organism evidence="3 4">
    <name type="scientific">Pseudomonas benzenivorans</name>
    <dbReference type="NCBI Taxonomy" id="556533"/>
    <lineage>
        <taxon>Bacteria</taxon>
        <taxon>Pseudomonadati</taxon>
        <taxon>Pseudomonadota</taxon>
        <taxon>Gammaproteobacteria</taxon>
        <taxon>Pseudomonadales</taxon>
        <taxon>Pseudomonadaceae</taxon>
        <taxon>Pseudomonas</taxon>
    </lineage>
</organism>
<dbReference type="EMBL" id="CP137892">
    <property type="protein sequence ID" value="WPC05420.1"/>
    <property type="molecule type" value="Genomic_DNA"/>
</dbReference>
<sequence length="1087" mass="119694">MSATPQDKSLRLAQADQAAQQNFEKDDLGSPVASCPARQAEVFIVPVRYALAESAAQHSRCKPAVKTHSHPMALRRLRPGYLYLWHDQGPLRRFAVAGDGQLVEQGLDDAAAQLPTGALAGIALNKQHDVWLLYSEIPLPKAAYQRLASEASERKTRMRRISLSQVARNLEAEHCPPLDSADLVMAELMPEVRDRALAHDYAQNGEAYREGTRALGQQMMENPHPETVKAYVNASKWLSKREDAHGRHPNAGEHPPGEWSAQPWDVAATDTWLNQARSQAGLLHGVFASLDDDLGVLRDLNFEQSKVNQREETWDQQNAHKGMIAGFINSLISEDGAELSQQLTYRYREHDIELTPEQGETLLQTQHDLKPLLDEETRINRERGRAYSHREADAELVKVHGQIEQLLLPVRSFIPAELFGQTQGLVMAYRADKVRNMTDSKSGAQVAERVRLDRMQAWITDTAEPHHAWLTGRRQVILRDTSSFLPRHGKALWYVDYDDAEHCHHLSELSFSSLSELCSTGPGTQLATDLLRSPTPVQPFSLLASAFSPSLTDLGDRANEVQGALTSANQAAVGQLLGALVSKGKLAWLSELGGPAGDDWSRAVSRMAAAFAGLQAEHLSASSGVPANLIQSFPRPLQGMLLIMRQCTDASIKVGQAGFSLSGSAGQRLWDWGQQTGQRLQKGLAPTVTTIKGLNTFGGVLPLAALLLHLNNVHELNLRDQHRENDAVRLFEHLGESFKVGAALSAVIGTAWEATGRVEARLNIKPLNLSLKAPIVTLFGAITGFLAALGSAADLAKLSAEMNKDDAYWTGDHWARLGHDSAVLGLMAAQTGLGGHATYMALSGQWSTQQAIKWFTLRMVPLNWVLLIIEGLYLAWNYFKDTELQAFLQQCCWGSERRWGDSPDSQSQELQALIDLLFKPQLLAEGRLTSRQVGHSGNNVLVESRTDSLQLFLPGANPERTQLYLRLVAFDKLNTPTDCTAQWLGSLQSEWLPIRQGMGLRLTGKVPRRADCAYWQLQVLYHSPLAMQAGTLDPQKQNLVVGGSKGLRYIIKGTNVVEHGSDAGALISDRFSAMAVSPERLQPKDAI</sequence>
<protein>
    <submittedName>
        <fullName evidence="3">Toxin VasX</fullName>
    </submittedName>
</protein>
<reference evidence="3 4" key="1">
    <citation type="submission" date="2023-11" db="EMBL/GenBank/DDBJ databases">
        <title>Complete genome of Pseudomonas benzenivorans BA3361.</title>
        <authorList>
            <person name="Shin S.Y."/>
            <person name="Song J."/>
            <person name="Kang H."/>
        </authorList>
    </citation>
    <scope>NUCLEOTIDE SEQUENCE [LARGE SCALE GENOMIC DNA]</scope>
    <source>
        <strain evidence="3 4">HNIBRBA3361</strain>
    </source>
</reference>
<evidence type="ECO:0000256" key="1">
    <source>
        <dbReference type="SAM" id="MobiDB-lite"/>
    </source>
</evidence>
<evidence type="ECO:0000259" key="2">
    <source>
        <dbReference type="Pfam" id="PF20249"/>
    </source>
</evidence>
<keyword evidence="4" id="KW-1185">Reference proteome</keyword>
<evidence type="ECO:0000313" key="4">
    <source>
        <dbReference type="Proteomes" id="UP001305928"/>
    </source>
</evidence>